<feature type="compositionally biased region" description="Basic and acidic residues" evidence="7">
    <location>
        <begin position="62"/>
        <end position="75"/>
    </location>
</feature>
<evidence type="ECO:0000256" key="4">
    <source>
        <dbReference type="ARBA" id="ARBA00022840"/>
    </source>
</evidence>
<accession>A0A0A8L7E6</accession>
<feature type="compositionally biased region" description="Basic and acidic residues" evidence="7">
    <location>
        <begin position="44"/>
        <end position="54"/>
    </location>
</feature>
<feature type="domain" description="Helicase C-terminal" evidence="9">
    <location>
        <begin position="399"/>
        <end position="554"/>
    </location>
</feature>
<keyword evidence="2 6" id="KW-0378">Hydrolase</keyword>
<evidence type="ECO:0000256" key="3">
    <source>
        <dbReference type="ARBA" id="ARBA00022806"/>
    </source>
</evidence>
<keyword evidence="4 6" id="KW-0067">ATP-binding</keyword>
<feature type="region of interest" description="Disordered" evidence="7">
    <location>
        <begin position="645"/>
        <end position="699"/>
    </location>
</feature>
<evidence type="ECO:0000256" key="2">
    <source>
        <dbReference type="ARBA" id="ARBA00022801"/>
    </source>
</evidence>
<evidence type="ECO:0000259" key="9">
    <source>
        <dbReference type="PROSITE" id="PS51194"/>
    </source>
</evidence>
<organism evidence="10 11">
    <name type="scientific">Kluyveromyces dobzhanskii CBS 2104</name>
    <dbReference type="NCBI Taxonomy" id="1427455"/>
    <lineage>
        <taxon>Eukaryota</taxon>
        <taxon>Fungi</taxon>
        <taxon>Dikarya</taxon>
        <taxon>Ascomycota</taxon>
        <taxon>Saccharomycotina</taxon>
        <taxon>Saccharomycetes</taxon>
        <taxon>Saccharomycetales</taxon>
        <taxon>Saccharomycetaceae</taxon>
        <taxon>Kluyveromyces</taxon>
    </lineage>
</organism>
<evidence type="ECO:0000256" key="5">
    <source>
        <dbReference type="ARBA" id="ARBA00022884"/>
    </source>
</evidence>
<proteinExistence type="inferred from homology"/>
<dbReference type="GO" id="GO:0070013">
    <property type="term" value="C:intracellular organelle lumen"/>
    <property type="evidence" value="ECO:0007669"/>
    <property type="project" value="UniProtKB-ARBA"/>
</dbReference>
<feature type="compositionally biased region" description="Polar residues" evidence="7">
    <location>
        <begin position="101"/>
        <end position="116"/>
    </location>
</feature>
<dbReference type="Pfam" id="PF00271">
    <property type="entry name" value="Helicase_C"/>
    <property type="match status" value="1"/>
</dbReference>
<feature type="compositionally biased region" description="Low complexity" evidence="7">
    <location>
        <begin position="656"/>
        <end position="671"/>
    </location>
</feature>
<dbReference type="SMART" id="SM00487">
    <property type="entry name" value="DEXDc"/>
    <property type="match status" value="1"/>
</dbReference>
<evidence type="ECO:0000259" key="8">
    <source>
        <dbReference type="PROSITE" id="PS51192"/>
    </source>
</evidence>
<dbReference type="GO" id="GO:0005524">
    <property type="term" value="F:ATP binding"/>
    <property type="evidence" value="ECO:0007669"/>
    <property type="project" value="UniProtKB-UniRule"/>
</dbReference>
<feature type="region of interest" description="Disordered" evidence="7">
    <location>
        <begin position="44"/>
        <end position="123"/>
    </location>
</feature>
<dbReference type="Pfam" id="PF00270">
    <property type="entry name" value="DEAD"/>
    <property type="match status" value="1"/>
</dbReference>
<evidence type="ECO:0000256" key="6">
    <source>
        <dbReference type="RuleBase" id="RU365068"/>
    </source>
</evidence>
<dbReference type="PANTHER" id="PTHR24031">
    <property type="entry name" value="RNA HELICASE"/>
    <property type="match status" value="1"/>
</dbReference>
<dbReference type="PROSITE" id="PS51194">
    <property type="entry name" value="HELICASE_CTER"/>
    <property type="match status" value="1"/>
</dbReference>
<reference evidence="10 11" key="1">
    <citation type="submission" date="2014-03" db="EMBL/GenBank/DDBJ databases">
        <title>The genome of Kluyveromyces dobzhanskii.</title>
        <authorList>
            <person name="Nystedt B."/>
            <person name="Astrom S."/>
        </authorList>
    </citation>
    <scope>NUCLEOTIDE SEQUENCE [LARGE SCALE GENOMIC DNA]</scope>
    <source>
        <strain evidence="10 11">CBS 2104</strain>
    </source>
</reference>
<dbReference type="InterPro" id="IPR014001">
    <property type="entry name" value="Helicase_ATP-bd"/>
</dbReference>
<dbReference type="PROSITE" id="PS51192">
    <property type="entry name" value="HELICASE_ATP_BIND_1"/>
    <property type="match status" value="1"/>
</dbReference>
<comment type="domain">
    <text evidence="6">The Q motif is unique to and characteristic of the DEAD box family of RNA helicases and controls ATP binding and hydrolysis.</text>
</comment>
<dbReference type="CDD" id="cd17964">
    <property type="entry name" value="DEADc_MSS116"/>
    <property type="match status" value="1"/>
</dbReference>
<gene>
    <name evidence="10" type="ORF">KLDO_g2345</name>
</gene>
<keyword evidence="1 6" id="KW-0547">Nucleotide-binding</keyword>
<dbReference type="SMART" id="SM00490">
    <property type="entry name" value="HELICc"/>
    <property type="match status" value="1"/>
</dbReference>
<comment type="catalytic activity">
    <reaction evidence="6">
        <text>ATP + H2O = ADP + phosphate + H(+)</text>
        <dbReference type="Rhea" id="RHEA:13065"/>
        <dbReference type="ChEBI" id="CHEBI:15377"/>
        <dbReference type="ChEBI" id="CHEBI:15378"/>
        <dbReference type="ChEBI" id="CHEBI:30616"/>
        <dbReference type="ChEBI" id="CHEBI:43474"/>
        <dbReference type="ChEBI" id="CHEBI:456216"/>
        <dbReference type="EC" id="3.6.4.13"/>
    </reaction>
</comment>
<comment type="function">
    <text evidence="6">RNA helicase.</text>
</comment>
<keyword evidence="3 6" id="KW-0347">Helicase</keyword>
<evidence type="ECO:0000313" key="11">
    <source>
        <dbReference type="Proteomes" id="UP000031516"/>
    </source>
</evidence>
<comment type="caution">
    <text evidence="10">The sequence shown here is derived from an EMBL/GenBank/DDBJ whole genome shotgun (WGS) entry which is preliminary data.</text>
</comment>
<name>A0A0A8L7E6_9SACH</name>
<evidence type="ECO:0000256" key="1">
    <source>
        <dbReference type="ARBA" id="ARBA00022741"/>
    </source>
</evidence>
<dbReference type="EMBL" id="CCBQ010000032">
    <property type="protein sequence ID" value="CDO94061.1"/>
    <property type="molecule type" value="Genomic_DNA"/>
</dbReference>
<dbReference type="CDD" id="cd18787">
    <property type="entry name" value="SF2_C_DEAD"/>
    <property type="match status" value="1"/>
</dbReference>
<feature type="compositionally biased region" description="Low complexity" evidence="7">
    <location>
        <begin position="88"/>
        <end position="100"/>
    </location>
</feature>
<comment type="similarity">
    <text evidence="6">Belongs to the DEAD box helicase family.</text>
</comment>
<dbReference type="EC" id="3.6.4.13" evidence="6"/>
<sequence length="699" mass="79390">MLAINRVPKQGVLLSRFSTAVFGCRSFHHASSLGLQQSLLRSDERRYRDSDRGFKQGGYKNDNSRTYDRNHDDNSSRFSYRSNDRNAGRGFSRGNSRGNSKYGNSRNSNDYNGSRQKNYDDNSGMEVFKSKSFNVTTLSPESFKEEVTIDSLTSELLLDKSLHKAISAMRFDSLTPVQQRTIKPILSTENDVVAKAKTGTGKTLAFLVPLFQHLISAKQASAPTVKAVIVTPTRDLAIQISNEIKKLHQCNPSLKAHRSLTLIGGTNLDRSLRDLHSYNPEIIVGTPGRINDILDRVGPRFFKDVDFKVLDEADTLLQIGFQTELSLISKKLNELNSQGEDHIRTLLFSATMDHNVQELAATIMNKKECLFIDTVDKNDSEAHDRIDQKLVITKSFAESMVALIDAIESELQQKNKFKAILFLPTVRFVEVFSDALNQSLSKKIDIIKFHGKIDQKKRTRLVDKFKSTNHGIFVCTDVGARGMHFPAVEHVYQLCVPTRLPNYIHRIGRTARAGQSGAATIFLFKDELKFVDELKKTTNVVIKNQEEYQKNDIENFKKVSGIIANHPDFPEALKTILGFYKGIQNEYRLNYKVSQNVLRSYSELNDDENALLSFTPAEINNFFSNRDMRFVSDLIDVKRSSSYEGSREFGDRESYSSRPQNNSRSRSFNKSNRFDKSENNSSRSSSFRGYGKRDYSFDD</sequence>
<feature type="compositionally biased region" description="Basic and acidic residues" evidence="7">
    <location>
        <begin position="645"/>
        <end position="655"/>
    </location>
</feature>
<dbReference type="InterPro" id="IPR027417">
    <property type="entry name" value="P-loop_NTPase"/>
</dbReference>
<dbReference type="GO" id="GO:0003723">
    <property type="term" value="F:RNA binding"/>
    <property type="evidence" value="ECO:0007669"/>
    <property type="project" value="UniProtKB-UniRule"/>
</dbReference>
<keyword evidence="11" id="KW-1185">Reference proteome</keyword>
<dbReference type="GO" id="GO:0003724">
    <property type="term" value="F:RNA helicase activity"/>
    <property type="evidence" value="ECO:0007669"/>
    <property type="project" value="UniProtKB-EC"/>
</dbReference>
<feature type="domain" description="Helicase ATP-binding" evidence="8">
    <location>
        <begin position="183"/>
        <end position="370"/>
    </location>
</feature>
<dbReference type="OrthoDB" id="193716at2759"/>
<dbReference type="GO" id="GO:0016787">
    <property type="term" value="F:hydrolase activity"/>
    <property type="evidence" value="ECO:0007669"/>
    <property type="project" value="UniProtKB-KW"/>
</dbReference>
<dbReference type="Gene3D" id="3.40.50.300">
    <property type="entry name" value="P-loop containing nucleotide triphosphate hydrolases"/>
    <property type="match status" value="2"/>
</dbReference>
<dbReference type="InterPro" id="IPR011545">
    <property type="entry name" value="DEAD/DEAH_box_helicase_dom"/>
</dbReference>
<evidence type="ECO:0000313" key="10">
    <source>
        <dbReference type="EMBL" id="CDO94061.1"/>
    </source>
</evidence>
<protein>
    <recommendedName>
        <fullName evidence="6">ATP-dependent RNA helicase</fullName>
        <ecNumber evidence="6">3.6.4.13</ecNumber>
    </recommendedName>
</protein>
<dbReference type="SUPFAM" id="SSF52540">
    <property type="entry name" value="P-loop containing nucleoside triphosphate hydrolases"/>
    <property type="match status" value="1"/>
</dbReference>
<dbReference type="Proteomes" id="UP000031516">
    <property type="component" value="Unassembled WGS sequence"/>
</dbReference>
<dbReference type="AlphaFoldDB" id="A0A0A8L7E6"/>
<dbReference type="InterPro" id="IPR001650">
    <property type="entry name" value="Helicase_C-like"/>
</dbReference>
<evidence type="ECO:0000256" key="7">
    <source>
        <dbReference type="SAM" id="MobiDB-lite"/>
    </source>
</evidence>
<keyword evidence="5 6" id="KW-0694">RNA-binding</keyword>